<dbReference type="InterPro" id="IPR036249">
    <property type="entry name" value="Thioredoxin-like_sf"/>
</dbReference>
<feature type="domain" description="Thioredoxin-like fold" evidence="7">
    <location>
        <begin position="60"/>
        <end position="206"/>
    </location>
</feature>
<keyword evidence="5" id="KW-0676">Redox-active center</keyword>
<dbReference type="AlphaFoldDB" id="A0A6J7J900"/>
<dbReference type="PANTHER" id="PTHR13887:SF14">
    <property type="entry name" value="DISULFIDE BOND FORMATION PROTEIN D"/>
    <property type="match status" value="1"/>
</dbReference>
<evidence type="ECO:0000256" key="4">
    <source>
        <dbReference type="ARBA" id="ARBA00023157"/>
    </source>
</evidence>
<dbReference type="Gene3D" id="3.40.30.10">
    <property type="entry name" value="Glutaredoxin"/>
    <property type="match status" value="1"/>
</dbReference>
<evidence type="ECO:0000259" key="7">
    <source>
        <dbReference type="Pfam" id="PF13462"/>
    </source>
</evidence>
<name>A0A6J7J900_9ZZZZ</name>
<evidence type="ECO:0000256" key="2">
    <source>
        <dbReference type="ARBA" id="ARBA00022729"/>
    </source>
</evidence>
<feature type="transmembrane region" description="Helical" evidence="6">
    <location>
        <begin position="12"/>
        <end position="30"/>
    </location>
</feature>
<dbReference type="GO" id="GO:0016491">
    <property type="term" value="F:oxidoreductase activity"/>
    <property type="evidence" value="ECO:0007669"/>
    <property type="project" value="UniProtKB-KW"/>
</dbReference>
<evidence type="ECO:0000313" key="8">
    <source>
        <dbReference type="EMBL" id="CAB4939074.1"/>
    </source>
</evidence>
<organism evidence="8">
    <name type="scientific">freshwater metagenome</name>
    <dbReference type="NCBI Taxonomy" id="449393"/>
    <lineage>
        <taxon>unclassified sequences</taxon>
        <taxon>metagenomes</taxon>
        <taxon>ecological metagenomes</taxon>
    </lineage>
</organism>
<dbReference type="Pfam" id="PF13462">
    <property type="entry name" value="Thioredoxin_4"/>
    <property type="match status" value="1"/>
</dbReference>
<gene>
    <name evidence="8" type="ORF">UFOPK3774_00526</name>
</gene>
<comment type="similarity">
    <text evidence="1">Belongs to the thioredoxin family. DsbA subfamily.</text>
</comment>
<keyword evidence="3" id="KW-0560">Oxidoreductase</keyword>
<evidence type="ECO:0000256" key="5">
    <source>
        <dbReference type="ARBA" id="ARBA00023284"/>
    </source>
</evidence>
<dbReference type="PANTHER" id="PTHR13887">
    <property type="entry name" value="GLUTATHIONE S-TRANSFERASE KAPPA"/>
    <property type="match status" value="1"/>
</dbReference>
<evidence type="ECO:0000256" key="3">
    <source>
        <dbReference type="ARBA" id="ARBA00023002"/>
    </source>
</evidence>
<dbReference type="SUPFAM" id="SSF52833">
    <property type="entry name" value="Thioredoxin-like"/>
    <property type="match status" value="1"/>
</dbReference>
<keyword evidence="6" id="KW-0472">Membrane</keyword>
<accession>A0A6J7J900</accession>
<keyword evidence="4" id="KW-1015">Disulfide bond</keyword>
<keyword evidence="6" id="KW-0812">Transmembrane</keyword>
<sequence length="222" mass="23879">MAKQGGDKITRFIVIGMVALVVIVGVFFSMNSGSKKSALPPAGESANGYAISFNSELKGAPVVDIWEDFQCPVCQRFEGTNGAWIQQQIAAKKIKVSFHLLSFLGPESILMANAAACASDENKFLELHNLMYANQSAKENSGFWTPDILTKAGTAAGITSPTFAACVKEGKYLGWVQKVADDGAKKNVNSTPTVFVNGKELNRQTQYYDPKAFEAVVLANGK</sequence>
<protein>
    <submittedName>
        <fullName evidence="8">Unannotated protein</fullName>
    </submittedName>
</protein>
<dbReference type="InterPro" id="IPR012336">
    <property type="entry name" value="Thioredoxin-like_fold"/>
</dbReference>
<keyword evidence="6" id="KW-1133">Transmembrane helix</keyword>
<dbReference type="EMBL" id="CAFBNG010000076">
    <property type="protein sequence ID" value="CAB4939074.1"/>
    <property type="molecule type" value="Genomic_DNA"/>
</dbReference>
<evidence type="ECO:0000256" key="1">
    <source>
        <dbReference type="ARBA" id="ARBA00005791"/>
    </source>
</evidence>
<keyword evidence="2" id="KW-0732">Signal</keyword>
<reference evidence="8" key="1">
    <citation type="submission" date="2020-05" db="EMBL/GenBank/DDBJ databases">
        <authorList>
            <person name="Chiriac C."/>
            <person name="Salcher M."/>
            <person name="Ghai R."/>
            <person name="Kavagutti S V."/>
        </authorList>
    </citation>
    <scope>NUCLEOTIDE SEQUENCE</scope>
</reference>
<proteinExistence type="inferred from homology"/>
<evidence type="ECO:0000256" key="6">
    <source>
        <dbReference type="SAM" id="Phobius"/>
    </source>
</evidence>
<dbReference type="CDD" id="cd02972">
    <property type="entry name" value="DsbA_family"/>
    <property type="match status" value="1"/>
</dbReference>